<name>A0A4V1ZH53_9MICO</name>
<evidence type="ECO:0000256" key="1">
    <source>
        <dbReference type="SAM" id="Phobius"/>
    </source>
</evidence>
<gene>
    <name evidence="2" type="ORF">EUA98_11265</name>
</gene>
<keyword evidence="3" id="KW-1185">Reference proteome</keyword>
<accession>A0A4V1ZH53</accession>
<reference evidence="2 3" key="1">
    <citation type="submission" date="2019-01" db="EMBL/GenBank/DDBJ databases">
        <title>Novel species of Cellulomonas.</title>
        <authorList>
            <person name="Liu Q."/>
            <person name="Xin Y.-H."/>
        </authorList>
    </citation>
    <scope>NUCLEOTIDE SEQUENCE [LARGE SCALE GENOMIC DNA]</scope>
    <source>
        <strain evidence="2 3">HLT2-17</strain>
    </source>
</reference>
<comment type="caution">
    <text evidence="2">The sequence shown here is derived from an EMBL/GenBank/DDBJ whole genome shotgun (WGS) entry which is preliminary data.</text>
</comment>
<sequence length="189" mass="19692">MSRATIAADRVATFVVAVILIGVGVTAIAWWLDLFTWMPARLDLTAALDLVYQSWWPWAAGVAGLVAVLVGLRWLIAHVPDRGVGDLKLAGSGPGGKLRAAASPVAEAAAQVLAGAPGVRSASGKVLHERGQLVARLTGTIETGADLHAIAQAADKVAAELGAVLGRNDLLCQVQLKTATRTRVQPRVR</sequence>
<organism evidence="2 3">
    <name type="scientific">Pengzhenrongella frigida</name>
    <dbReference type="NCBI Taxonomy" id="1259133"/>
    <lineage>
        <taxon>Bacteria</taxon>
        <taxon>Bacillati</taxon>
        <taxon>Actinomycetota</taxon>
        <taxon>Actinomycetes</taxon>
        <taxon>Micrococcales</taxon>
        <taxon>Pengzhenrongella</taxon>
    </lineage>
</organism>
<evidence type="ECO:0008006" key="4">
    <source>
        <dbReference type="Google" id="ProtNLM"/>
    </source>
</evidence>
<feature type="transmembrane region" description="Helical" evidence="1">
    <location>
        <begin position="12"/>
        <end position="32"/>
    </location>
</feature>
<evidence type="ECO:0000313" key="3">
    <source>
        <dbReference type="Proteomes" id="UP000293764"/>
    </source>
</evidence>
<dbReference type="EMBL" id="SDWW01000025">
    <property type="protein sequence ID" value="RYV50844.1"/>
    <property type="molecule type" value="Genomic_DNA"/>
</dbReference>
<dbReference type="AlphaFoldDB" id="A0A4V1ZH53"/>
<dbReference type="Proteomes" id="UP000293764">
    <property type="component" value="Unassembled WGS sequence"/>
</dbReference>
<evidence type="ECO:0000313" key="2">
    <source>
        <dbReference type="EMBL" id="RYV50844.1"/>
    </source>
</evidence>
<keyword evidence="1" id="KW-0812">Transmembrane</keyword>
<dbReference type="OrthoDB" id="4824828at2"/>
<dbReference type="RefSeq" id="WP_130102785.1">
    <property type="nucleotide sequence ID" value="NZ_SDWW01000025.1"/>
</dbReference>
<keyword evidence="1" id="KW-0472">Membrane</keyword>
<feature type="transmembrane region" description="Helical" evidence="1">
    <location>
        <begin position="55"/>
        <end position="76"/>
    </location>
</feature>
<proteinExistence type="predicted"/>
<protein>
    <recommendedName>
        <fullName evidence="4">Alkaline shock response membrane anchor protein AmaP</fullName>
    </recommendedName>
</protein>
<keyword evidence="1" id="KW-1133">Transmembrane helix</keyword>